<organism evidence="4">
    <name type="scientific">Prevotella sp. GTC17260</name>
    <dbReference type="NCBI Taxonomy" id="3236796"/>
    <lineage>
        <taxon>Bacteria</taxon>
        <taxon>Pseudomonadati</taxon>
        <taxon>Bacteroidota</taxon>
        <taxon>Bacteroidia</taxon>
        <taxon>Bacteroidales</taxon>
        <taxon>Prevotellaceae</taxon>
        <taxon>Prevotella</taxon>
    </lineage>
</organism>
<evidence type="ECO:0008006" key="5">
    <source>
        <dbReference type="Google" id="ProtNLM"/>
    </source>
</evidence>
<reference evidence="4" key="1">
    <citation type="submission" date="2024-07" db="EMBL/GenBank/DDBJ databases">
        <title>Complete genome sequence of Prevotella sp. YM-2024 GTC17260.</title>
        <authorList>
            <person name="Hayashi M."/>
            <person name="Muto Y."/>
            <person name="Tanaka K."/>
            <person name="Niwa H."/>
        </authorList>
    </citation>
    <scope>NUCLEOTIDE SEQUENCE</scope>
    <source>
        <strain evidence="4">GTC17260</strain>
    </source>
</reference>
<name>A0AB33JC18_9BACT</name>
<evidence type="ECO:0000256" key="2">
    <source>
        <dbReference type="ARBA" id="ARBA00022737"/>
    </source>
</evidence>
<dbReference type="CDD" id="cd04647">
    <property type="entry name" value="LbH_MAT_like"/>
    <property type="match status" value="1"/>
</dbReference>
<gene>
    <name evidence="4" type="ORF">GTC17260_19650</name>
</gene>
<dbReference type="SUPFAM" id="SSF51161">
    <property type="entry name" value="Trimeric LpxA-like enzymes"/>
    <property type="match status" value="1"/>
</dbReference>
<dbReference type="AlphaFoldDB" id="A0AB33JC18"/>
<proteinExistence type="predicted"/>
<accession>A0AB33JC18</accession>
<evidence type="ECO:0000256" key="1">
    <source>
        <dbReference type="ARBA" id="ARBA00022679"/>
    </source>
</evidence>
<keyword evidence="2" id="KW-0677">Repeat</keyword>
<dbReference type="InterPro" id="IPR001451">
    <property type="entry name" value="Hexapep"/>
</dbReference>
<evidence type="ECO:0000313" key="4">
    <source>
        <dbReference type="EMBL" id="BFO79330.1"/>
    </source>
</evidence>
<dbReference type="InterPro" id="IPR011004">
    <property type="entry name" value="Trimer_LpxA-like_sf"/>
</dbReference>
<dbReference type="EMBL" id="AP035788">
    <property type="protein sequence ID" value="BFO79330.1"/>
    <property type="molecule type" value="Genomic_DNA"/>
</dbReference>
<dbReference type="InterPro" id="IPR051159">
    <property type="entry name" value="Hexapeptide_acetyltransf"/>
</dbReference>
<protein>
    <recommendedName>
        <fullName evidence="5">Acyltransferase</fullName>
    </recommendedName>
</protein>
<sequence length="218" mass="23928">MPHRTKKILDLLITIVVKFYPKVLYDRFVRLQDKVFSAWIKKSLGYVGQNSFIHLGVSIGGGGEKNITIGENCDIAGHTLLECWTKFNNQQFTPRLVIGDNCHIGEYNHITAIDEVIIGKGVLTGRYVLISDNNHGTTSFTDLQEEPIKRVVTSRGPVRIGDNVWIGDKVAILSGISIGEGAVIGANAVVTKDVPPYSVVAGVPAKVIQTFHSKQFNQ</sequence>
<dbReference type="GO" id="GO:0016746">
    <property type="term" value="F:acyltransferase activity"/>
    <property type="evidence" value="ECO:0007669"/>
    <property type="project" value="UniProtKB-KW"/>
</dbReference>
<keyword evidence="3" id="KW-0012">Acyltransferase</keyword>
<dbReference type="Gene3D" id="2.160.10.10">
    <property type="entry name" value="Hexapeptide repeat proteins"/>
    <property type="match status" value="1"/>
</dbReference>
<keyword evidence="1" id="KW-0808">Transferase</keyword>
<dbReference type="PANTHER" id="PTHR23416">
    <property type="entry name" value="SIALIC ACID SYNTHASE-RELATED"/>
    <property type="match status" value="1"/>
</dbReference>
<dbReference type="PANTHER" id="PTHR23416:SF78">
    <property type="entry name" value="LIPOPOLYSACCHARIDE BIOSYNTHESIS O-ACETYL TRANSFERASE WBBJ-RELATED"/>
    <property type="match status" value="1"/>
</dbReference>
<dbReference type="Pfam" id="PF00132">
    <property type="entry name" value="Hexapep"/>
    <property type="match status" value="1"/>
</dbReference>
<evidence type="ECO:0000256" key="3">
    <source>
        <dbReference type="ARBA" id="ARBA00023315"/>
    </source>
</evidence>
<dbReference type="PROSITE" id="PS00101">
    <property type="entry name" value="HEXAPEP_TRANSFERASES"/>
    <property type="match status" value="1"/>
</dbReference>
<dbReference type="InterPro" id="IPR018357">
    <property type="entry name" value="Hexapep_transf_CS"/>
</dbReference>